<dbReference type="PANTHER" id="PTHR44591">
    <property type="entry name" value="STRESS RESPONSE REGULATOR PROTEIN 1"/>
    <property type="match status" value="1"/>
</dbReference>
<dbReference type="OrthoDB" id="9794815at2"/>
<dbReference type="SMART" id="SM00448">
    <property type="entry name" value="REC"/>
    <property type="match status" value="1"/>
</dbReference>
<dbReference type="Gene3D" id="3.40.50.2300">
    <property type="match status" value="1"/>
</dbReference>
<evidence type="ECO:0000256" key="1">
    <source>
        <dbReference type="ARBA" id="ARBA00022553"/>
    </source>
</evidence>
<dbReference type="GO" id="GO:0000160">
    <property type="term" value="P:phosphorelay signal transduction system"/>
    <property type="evidence" value="ECO:0007669"/>
    <property type="project" value="InterPro"/>
</dbReference>
<organism evidence="4 5">
    <name type="scientific">Oceanidesulfovibrio indonesiensis</name>
    <dbReference type="NCBI Taxonomy" id="54767"/>
    <lineage>
        <taxon>Bacteria</taxon>
        <taxon>Pseudomonadati</taxon>
        <taxon>Thermodesulfobacteriota</taxon>
        <taxon>Desulfovibrionia</taxon>
        <taxon>Desulfovibrionales</taxon>
        <taxon>Desulfovibrionaceae</taxon>
        <taxon>Oceanidesulfovibrio</taxon>
    </lineage>
</organism>
<gene>
    <name evidence="4" type="ORF">DPQ33_03025</name>
</gene>
<dbReference type="Proteomes" id="UP000448292">
    <property type="component" value="Unassembled WGS sequence"/>
</dbReference>
<feature type="modified residue" description="4-aspartylphosphate" evidence="2">
    <location>
        <position position="52"/>
    </location>
</feature>
<keyword evidence="5" id="KW-1185">Reference proteome</keyword>
<dbReference type="Pfam" id="PF00072">
    <property type="entry name" value="Response_reg"/>
    <property type="match status" value="1"/>
</dbReference>
<dbReference type="PANTHER" id="PTHR44591:SF23">
    <property type="entry name" value="CHEY SUBFAMILY"/>
    <property type="match status" value="1"/>
</dbReference>
<evidence type="ECO:0000256" key="2">
    <source>
        <dbReference type="PROSITE-ProRule" id="PRU00169"/>
    </source>
</evidence>
<protein>
    <submittedName>
        <fullName evidence="4">Response regulator</fullName>
    </submittedName>
</protein>
<dbReference type="InterPro" id="IPR001789">
    <property type="entry name" value="Sig_transdc_resp-reg_receiver"/>
</dbReference>
<dbReference type="InterPro" id="IPR011006">
    <property type="entry name" value="CheY-like_superfamily"/>
</dbReference>
<reference evidence="4 5" key="1">
    <citation type="submission" date="2018-06" db="EMBL/GenBank/DDBJ databases">
        <title>Complete genome of Desulfovibrio indonesiensis P37SLT.</title>
        <authorList>
            <person name="Crispim J.S."/>
            <person name="Vidigal P.M.P."/>
            <person name="Silva L.C.F."/>
            <person name="Laguardia C.N."/>
            <person name="Araujo L.C."/>
            <person name="Dias R.S."/>
            <person name="Sousa M.P."/>
            <person name="Paula S.O."/>
            <person name="Silva C."/>
        </authorList>
    </citation>
    <scope>NUCLEOTIDE SEQUENCE [LARGE SCALE GENOMIC DNA]</scope>
    <source>
        <strain evidence="4 5">P37SLT</strain>
    </source>
</reference>
<dbReference type="SUPFAM" id="SSF52172">
    <property type="entry name" value="CheY-like"/>
    <property type="match status" value="1"/>
</dbReference>
<evidence type="ECO:0000313" key="4">
    <source>
        <dbReference type="EMBL" id="TVM19347.1"/>
    </source>
</evidence>
<feature type="domain" description="Response regulatory" evidence="3">
    <location>
        <begin position="3"/>
        <end position="121"/>
    </location>
</feature>
<evidence type="ECO:0000259" key="3">
    <source>
        <dbReference type="PROSITE" id="PS50110"/>
    </source>
</evidence>
<keyword evidence="1 2" id="KW-0597">Phosphoprotein</keyword>
<accession>A0A7M3MIS0</accession>
<dbReference type="EMBL" id="QMIE01000002">
    <property type="protein sequence ID" value="TVM19347.1"/>
    <property type="molecule type" value="Genomic_DNA"/>
</dbReference>
<comment type="caution">
    <text evidence="4">The sequence shown here is derived from an EMBL/GenBank/DDBJ whole genome shotgun (WGS) entry which is preliminary data.</text>
</comment>
<evidence type="ECO:0000313" key="5">
    <source>
        <dbReference type="Proteomes" id="UP000448292"/>
    </source>
</evidence>
<dbReference type="AlphaFoldDB" id="A0A7M3MIS0"/>
<proteinExistence type="predicted"/>
<dbReference type="PROSITE" id="PS50110">
    <property type="entry name" value="RESPONSE_REGULATORY"/>
    <property type="match status" value="1"/>
</dbReference>
<sequence length="127" mass="13732">MARVLLVEDDSQVREMLLETLTQEGHEVTEASNGKEAVAAYRANPPDLVITDIIMPDQDGVETIHTIRREFPDAKIIAISGGSANIRGEYLLGTADALGAVKTFNKPVDVSELLDAIDSIVRGLSRT</sequence>
<dbReference type="RefSeq" id="WP_144301704.1">
    <property type="nucleotide sequence ID" value="NZ_QMIE01000002.1"/>
</dbReference>
<name>A0A7M3MIS0_9BACT</name>
<dbReference type="InterPro" id="IPR050595">
    <property type="entry name" value="Bact_response_regulator"/>
</dbReference>